<dbReference type="CDD" id="cd04848">
    <property type="entry name" value="Peptidases_S8_Autotransporter_serine_protease_like"/>
    <property type="match status" value="1"/>
</dbReference>
<comment type="similarity">
    <text evidence="3 8">Belongs to the peptidase S8 family.</text>
</comment>
<dbReference type="SUPFAM" id="SSF52743">
    <property type="entry name" value="Subtilisin-like"/>
    <property type="match status" value="1"/>
</dbReference>
<evidence type="ECO:0000256" key="3">
    <source>
        <dbReference type="ARBA" id="ARBA00011073"/>
    </source>
</evidence>
<feature type="region of interest" description="Disordered" evidence="9">
    <location>
        <begin position="813"/>
        <end position="1030"/>
    </location>
</feature>
<dbReference type="PANTHER" id="PTHR43806">
    <property type="entry name" value="PEPTIDASE S8"/>
    <property type="match status" value="1"/>
</dbReference>
<feature type="domain" description="Peptidase S8/S53" evidence="10">
    <location>
        <begin position="61"/>
        <end position="494"/>
    </location>
</feature>
<dbReference type="RefSeq" id="WP_234623721.1">
    <property type="nucleotide sequence ID" value="NZ_JAHWXT010000005.1"/>
</dbReference>
<accession>A0A8X8GEF8</accession>
<keyword evidence="7 8" id="KW-0720">Serine protease</keyword>
<organism evidence="11 12">
    <name type="scientific">Acinetobacter guillouiae</name>
    <name type="common">Acinetobacter genomosp. 11</name>
    <dbReference type="NCBI Taxonomy" id="106649"/>
    <lineage>
        <taxon>Bacteria</taxon>
        <taxon>Pseudomonadati</taxon>
        <taxon>Pseudomonadota</taxon>
        <taxon>Gammaproteobacteria</taxon>
        <taxon>Moraxellales</taxon>
        <taxon>Moraxellaceae</taxon>
        <taxon>Acinetobacter</taxon>
    </lineage>
</organism>
<dbReference type="Gene3D" id="3.40.50.200">
    <property type="entry name" value="Peptidase S8/S53 domain"/>
    <property type="match status" value="2"/>
</dbReference>
<dbReference type="InterPro" id="IPR015500">
    <property type="entry name" value="Peptidase_S8_subtilisin-rel"/>
</dbReference>
<dbReference type="EMBL" id="JAHWXT010000005">
    <property type="protein sequence ID" value="MCF0265583.1"/>
    <property type="molecule type" value="Genomic_DNA"/>
</dbReference>
<dbReference type="NCBIfam" id="TIGR02601">
    <property type="entry name" value="autotrns_rpt"/>
    <property type="match status" value="1"/>
</dbReference>
<dbReference type="InterPro" id="IPR034061">
    <property type="entry name" value="Peptidases_S8_Autotransporter"/>
</dbReference>
<feature type="compositionally biased region" description="Basic and acidic residues" evidence="9">
    <location>
        <begin position="931"/>
        <end position="982"/>
    </location>
</feature>
<dbReference type="InterPro" id="IPR013425">
    <property type="entry name" value="Autotrns_rpt"/>
</dbReference>
<dbReference type="InterPro" id="IPR050131">
    <property type="entry name" value="Peptidase_S8_subtilisin-like"/>
</dbReference>
<dbReference type="SUPFAM" id="SSF51126">
    <property type="entry name" value="Pectin lyase-like"/>
    <property type="match status" value="1"/>
</dbReference>
<feature type="compositionally biased region" description="Basic and acidic residues" evidence="9">
    <location>
        <begin position="813"/>
        <end position="857"/>
    </location>
</feature>
<keyword evidence="4 8" id="KW-0645">Protease</keyword>
<sequence length="1030" mass="108250">MKRIFKEKTLSILLRSILLGYPIITSSSFAVPLRAETDEYNANWGLSRIGAQYAYEKGYTGKGIAIGVADSDFPSGISELTEKLTFVTPNKDGKEHNSDLSIGSKVADGFNAEDYTHGAHVSGIIGAKKNDQGMHGVAYGADIFAQHMNNNIYPFLDTTAVRLINNSWGTEGDKDYGINPGDPQWKDLIGIDGISTSTVKDFEKKSDKTKPYDFLNRVIYTTTPTKRGESKISITVKDVVEAEDGIIERNGQKFNFGANDKSNNGLVNQIRALREAGKQGVVNVFAAGNYNHYNEPGAFQGMPIVYNDLLPNYLTVSNLTLVRSKEITVPEDSETLSAGDDLQFFEVTFQNKKYLRQANLAIGKEDYLWEQVGQGLRQTQILVNDDSTKETLYTGSSQCGYTALWCVAAPGTGIYSSTFKVEDGKLADNYEYMTGTSMAALHATGALAVLMERFPYMSSSQTVSVLKTTAADMDENGRVTDGRAKVIDKYFGWGKIDLENAIKGPAMFASADDVKNMLAEDVKQNLGDDLDNLANTFGNGDFTVNMGQGIKYDIGTTRERSCDAAECSFDTWSNNIAGSGGLIKKGSGTLQLSGNNTYAGNTFINEGGIDITGSLSSGIIVNKLGTLSGQGQSATIEINSGRFAPSLYNQTGFSTFTINGDIKFSPDATYSAKIRDKNEQVDKLVVRGNAYLNGANFQTYEQSPDKLLGKNDTLRYQGNEYTLMDATKINGIFNNNYLTSIATENIQPELTKTEEDKKLKLQFRDLTADKAAAEKAAAEKAAAEKAAAEKAAAEKAAADKAAAEKAAADKAAAEKAAADKAAAEKAAADKAAADKAAAEKAAAEKAAADKAAADKAAADQAAAEKAAADKAAADQAAAEKAAADKAAADQAAADQAAADKAAAEKAAAEKAAADKAAAEKAAADQAAAEKAAAEKAAADKAAAEKAAAEKAAADKAAAEKAAAEKAAAEKAAAEKAAADKAAADQAAAEKAAADKAAADKAAADQAAAEKAAAEKAAAEKAAADKAAAEK</sequence>
<feature type="active site" description="Charge relay system" evidence="8">
    <location>
        <position position="70"/>
    </location>
</feature>
<evidence type="ECO:0000256" key="1">
    <source>
        <dbReference type="ARBA" id="ARBA00002344"/>
    </source>
</evidence>
<keyword evidence="5" id="KW-0732">Signal</keyword>
<feature type="compositionally biased region" description="Basic and acidic residues" evidence="9">
    <location>
        <begin position="901"/>
        <end position="922"/>
    </location>
</feature>
<feature type="compositionally biased region" description="Low complexity" evidence="9">
    <location>
        <begin position="888"/>
        <end position="900"/>
    </location>
</feature>
<evidence type="ECO:0000313" key="11">
    <source>
        <dbReference type="EMBL" id="MCF0265583.1"/>
    </source>
</evidence>
<reference evidence="11" key="1">
    <citation type="submission" date="2021-07" db="EMBL/GenBank/DDBJ databases">
        <authorList>
            <person name="Fernandez M."/>
            <person name="Pereira P."/>
            <person name="Torres Tejerizo G.A."/>
            <person name="Gonzalez P."/>
            <person name="Agostini E."/>
        </authorList>
    </citation>
    <scope>NUCLEOTIDE SEQUENCE</scope>
    <source>
        <strain evidence="11">SFC 500-1A</strain>
    </source>
</reference>
<feature type="compositionally biased region" description="Basic and acidic residues" evidence="9">
    <location>
        <begin position="1011"/>
        <end position="1030"/>
    </location>
</feature>
<feature type="non-terminal residue" evidence="11">
    <location>
        <position position="1030"/>
    </location>
</feature>
<dbReference type="Pfam" id="PF07382">
    <property type="entry name" value="HC2"/>
    <property type="match status" value="1"/>
</dbReference>
<evidence type="ECO:0000259" key="10">
    <source>
        <dbReference type="Pfam" id="PF00082"/>
    </source>
</evidence>
<evidence type="ECO:0000256" key="2">
    <source>
        <dbReference type="ARBA" id="ARBA00008424"/>
    </source>
</evidence>
<gene>
    <name evidence="11" type="ORF">KW868_14110</name>
</gene>
<comment type="caution">
    <text evidence="11">The sequence shown here is derived from an EMBL/GenBank/DDBJ whole genome shotgun (WGS) entry which is preliminary data.</text>
</comment>
<name>A0A8X8GEF8_ACIGI</name>
<comment type="function">
    <text evidence="1">Might have a role in establishing the nucleoid structure of elementary bodies.</text>
</comment>
<dbReference type="InterPro" id="IPR011050">
    <property type="entry name" value="Pectin_lyase_fold/virulence"/>
</dbReference>
<evidence type="ECO:0000256" key="7">
    <source>
        <dbReference type="ARBA" id="ARBA00022825"/>
    </source>
</evidence>
<dbReference type="PRINTS" id="PR00723">
    <property type="entry name" value="SUBTILISIN"/>
</dbReference>
<dbReference type="Pfam" id="PF00082">
    <property type="entry name" value="Peptidase_S8"/>
    <property type="match status" value="1"/>
</dbReference>
<dbReference type="InterPro" id="IPR009970">
    <property type="entry name" value="HC2"/>
</dbReference>
<dbReference type="Proteomes" id="UP000887320">
    <property type="component" value="Unassembled WGS sequence"/>
</dbReference>
<dbReference type="GO" id="GO:0006508">
    <property type="term" value="P:proteolysis"/>
    <property type="evidence" value="ECO:0007669"/>
    <property type="project" value="UniProtKB-KW"/>
</dbReference>
<feature type="compositionally biased region" description="Basic and acidic residues" evidence="9">
    <location>
        <begin position="991"/>
        <end position="1002"/>
    </location>
</feature>
<comment type="similarity">
    <text evidence="2">Belongs to the histone H1/H5 family. HCT subfamily.</text>
</comment>
<evidence type="ECO:0000256" key="4">
    <source>
        <dbReference type="ARBA" id="ARBA00022670"/>
    </source>
</evidence>
<evidence type="ECO:0000256" key="6">
    <source>
        <dbReference type="ARBA" id="ARBA00022801"/>
    </source>
</evidence>
<evidence type="ECO:0000256" key="9">
    <source>
        <dbReference type="SAM" id="MobiDB-lite"/>
    </source>
</evidence>
<keyword evidence="6 8" id="KW-0378">Hydrolase</keyword>
<proteinExistence type="inferred from homology"/>
<dbReference type="GO" id="GO:0030261">
    <property type="term" value="P:chromosome condensation"/>
    <property type="evidence" value="ECO:0007669"/>
    <property type="project" value="InterPro"/>
</dbReference>
<dbReference type="Pfam" id="PF12951">
    <property type="entry name" value="PATR"/>
    <property type="match status" value="1"/>
</dbReference>
<dbReference type="InterPro" id="IPR000209">
    <property type="entry name" value="Peptidase_S8/S53_dom"/>
</dbReference>
<dbReference type="InterPro" id="IPR036852">
    <property type="entry name" value="Peptidase_S8/S53_dom_sf"/>
</dbReference>
<dbReference type="PANTHER" id="PTHR43806:SF11">
    <property type="entry name" value="CEREVISIN-RELATED"/>
    <property type="match status" value="1"/>
</dbReference>
<dbReference type="GO" id="GO:0003677">
    <property type="term" value="F:DNA binding"/>
    <property type="evidence" value="ECO:0007669"/>
    <property type="project" value="InterPro"/>
</dbReference>
<feature type="active site" description="Charge relay system" evidence="8">
    <location>
        <position position="117"/>
    </location>
</feature>
<evidence type="ECO:0000256" key="5">
    <source>
        <dbReference type="ARBA" id="ARBA00022729"/>
    </source>
</evidence>
<dbReference type="GO" id="GO:0004252">
    <property type="term" value="F:serine-type endopeptidase activity"/>
    <property type="evidence" value="ECO:0007669"/>
    <property type="project" value="UniProtKB-UniRule"/>
</dbReference>
<protein>
    <submittedName>
        <fullName evidence="11">S8 family serine peptidase</fullName>
    </submittedName>
</protein>
<dbReference type="PROSITE" id="PS51892">
    <property type="entry name" value="SUBTILASE"/>
    <property type="match status" value="1"/>
</dbReference>
<evidence type="ECO:0000256" key="8">
    <source>
        <dbReference type="PROSITE-ProRule" id="PRU01240"/>
    </source>
</evidence>
<dbReference type="GO" id="GO:0030527">
    <property type="term" value="F:structural constituent of chromatin"/>
    <property type="evidence" value="ECO:0007669"/>
    <property type="project" value="InterPro"/>
</dbReference>
<evidence type="ECO:0000313" key="12">
    <source>
        <dbReference type="Proteomes" id="UP000887320"/>
    </source>
</evidence>
<feature type="active site" description="Charge relay system" evidence="8">
    <location>
        <position position="437"/>
    </location>
</feature>
<dbReference type="AlphaFoldDB" id="A0A8X8GEF8"/>